<dbReference type="SMART" id="SM00471">
    <property type="entry name" value="HDc"/>
    <property type="match status" value="1"/>
</dbReference>
<name>A0A1G6JFR5_9BACT</name>
<keyword evidence="2" id="KW-1003">Cell membrane</keyword>
<evidence type="ECO:0000256" key="4">
    <source>
        <dbReference type="ARBA" id="ARBA00022989"/>
    </source>
</evidence>
<dbReference type="InterPro" id="IPR037522">
    <property type="entry name" value="HD_GYP_dom"/>
</dbReference>
<evidence type="ECO:0000256" key="5">
    <source>
        <dbReference type="ARBA" id="ARBA00023136"/>
    </source>
</evidence>
<dbReference type="GO" id="GO:0005886">
    <property type="term" value="C:plasma membrane"/>
    <property type="evidence" value="ECO:0007669"/>
    <property type="project" value="UniProtKB-SubCell"/>
</dbReference>
<sequence length="652" mass="76112">MSRQKISIKTILFGSFIIILSILFTIILLFNNIYQENQMEIQRELILKNAVMHAYTLAEIKYDAVLNRDLDEEMAKEHVKEALLGEKLEDGTRTMDSNYSLGENGYFIIYSSEGEEIAHPRLEGQNVYNVTDSLDDSVYIVQEQIELAKNKGEGYYYYNWEYPNNPEIIGKKICYVKYFQPWDWVIVATTYEKDLKVYFEESKKSFLYTAILIVLIIIPLVSYIYKKITNPLFKLNRKMQHFSNNMEVPNIDCSTKIKEISEIESSFNNLSEELLAYIEELQGLNEEIENLNSENSAIIDKMNLLLDETSDILDFDNEKDFLKEVFDNLYSLIPEAYSGVLSVLEDGRVKYISSKNLDIEKLNALNLKTDEYITYNNVFTSKNTKTVKQDALSEEKNNSLNSLLSKKNESLYIPINGNNKQVGNLIFHTTGNDVFSKESFRIAVYYSKLISLFLKFEDMNEFQNNVQRQIIISLIKMMEYHDTYTKGHSQNVANLAEDFSRFLGYDKEFLNRIYWAGMVHDVGKIIIPQDILNKPGKLTYEEYELIKNHPVYSFEVLNEIDNLKDISYIVKHHHERIDGKGYPDNLKDKEIPIESKILCLVDTWDAMTRNRSYRKALSIDSAKKELIKNKNKQFDSKLVDYFLEYIKSNEPL</sequence>
<dbReference type="SMART" id="SM01049">
    <property type="entry name" value="Cache_2"/>
    <property type="match status" value="1"/>
</dbReference>
<evidence type="ECO:0000259" key="9">
    <source>
        <dbReference type="PROSITE" id="PS51832"/>
    </source>
</evidence>
<dbReference type="RefSeq" id="WP_091402567.1">
    <property type="nucleotide sequence ID" value="NZ_FMYV01000002.1"/>
</dbReference>
<dbReference type="PROSITE" id="PS51832">
    <property type="entry name" value="HD_GYP"/>
    <property type="match status" value="1"/>
</dbReference>
<dbReference type="InterPro" id="IPR003607">
    <property type="entry name" value="HD/PDEase_dom"/>
</dbReference>
<proteinExistence type="predicted"/>
<keyword evidence="5 7" id="KW-0472">Membrane</keyword>
<keyword evidence="4 7" id="KW-1133">Transmembrane helix</keyword>
<evidence type="ECO:0000256" key="7">
    <source>
        <dbReference type="SAM" id="Phobius"/>
    </source>
</evidence>
<dbReference type="InterPro" id="IPR033480">
    <property type="entry name" value="sCache_2"/>
</dbReference>
<reference evidence="10 11" key="1">
    <citation type="submission" date="2016-10" db="EMBL/GenBank/DDBJ databases">
        <authorList>
            <person name="de Groot N.N."/>
        </authorList>
    </citation>
    <scope>NUCLEOTIDE SEQUENCE [LARGE SCALE GENOMIC DNA]</scope>
    <source>
        <strain evidence="10 11">WG14</strain>
    </source>
</reference>
<dbReference type="CDD" id="cd00077">
    <property type="entry name" value="HDc"/>
    <property type="match status" value="1"/>
</dbReference>
<dbReference type="STRING" id="28234.SAMN04488588_0517"/>
<feature type="domain" description="HD-GYP" evidence="9">
    <location>
        <begin position="463"/>
        <end position="652"/>
    </location>
</feature>
<feature type="transmembrane region" description="Helical" evidence="7">
    <location>
        <begin position="206"/>
        <end position="225"/>
    </location>
</feature>
<evidence type="ECO:0000256" key="1">
    <source>
        <dbReference type="ARBA" id="ARBA00004651"/>
    </source>
</evidence>
<keyword evidence="11" id="KW-1185">Reference proteome</keyword>
<dbReference type="Proteomes" id="UP000199322">
    <property type="component" value="Unassembled WGS sequence"/>
</dbReference>
<dbReference type="Gene3D" id="3.30.450.20">
    <property type="entry name" value="PAS domain"/>
    <property type="match status" value="1"/>
</dbReference>
<feature type="transmembrane region" description="Helical" evidence="7">
    <location>
        <begin position="12"/>
        <end position="34"/>
    </location>
</feature>
<comment type="subcellular location">
    <subcellularLocation>
        <location evidence="1">Cell membrane</location>
        <topology evidence="1">Multi-pass membrane protein</topology>
    </subcellularLocation>
</comment>
<dbReference type="Pfam" id="PF17200">
    <property type="entry name" value="sCache_2"/>
    <property type="match status" value="1"/>
</dbReference>
<dbReference type="PROSITE" id="PS51831">
    <property type="entry name" value="HD"/>
    <property type="match status" value="1"/>
</dbReference>
<dbReference type="PANTHER" id="PTHR43155">
    <property type="entry name" value="CYCLIC DI-GMP PHOSPHODIESTERASE PA4108-RELATED"/>
    <property type="match status" value="1"/>
</dbReference>
<evidence type="ECO:0000259" key="8">
    <source>
        <dbReference type="PROSITE" id="PS51831"/>
    </source>
</evidence>
<gene>
    <name evidence="10" type="ORF">SAMN04488588_0517</name>
</gene>
<feature type="domain" description="HD" evidence="8">
    <location>
        <begin position="485"/>
        <end position="607"/>
    </location>
</feature>
<dbReference type="SUPFAM" id="SSF109604">
    <property type="entry name" value="HD-domain/PDEase-like"/>
    <property type="match status" value="1"/>
</dbReference>
<dbReference type="AlphaFoldDB" id="A0A1G6JFR5"/>
<dbReference type="InterPro" id="IPR006674">
    <property type="entry name" value="HD_domain"/>
</dbReference>
<keyword evidence="3 7" id="KW-0812">Transmembrane</keyword>
<evidence type="ECO:0000256" key="2">
    <source>
        <dbReference type="ARBA" id="ARBA00022475"/>
    </source>
</evidence>
<organism evidence="10 11">
    <name type="scientific">Geotoga petraea</name>
    <dbReference type="NCBI Taxonomy" id="28234"/>
    <lineage>
        <taxon>Bacteria</taxon>
        <taxon>Thermotogati</taxon>
        <taxon>Thermotogota</taxon>
        <taxon>Thermotogae</taxon>
        <taxon>Petrotogales</taxon>
        <taxon>Petrotogaceae</taxon>
        <taxon>Geotoga</taxon>
    </lineage>
</organism>
<feature type="coiled-coil region" evidence="6">
    <location>
        <begin position="260"/>
        <end position="308"/>
    </location>
</feature>
<keyword evidence="6" id="KW-0175">Coiled coil</keyword>
<accession>A0A1G6JFR5</accession>
<dbReference type="Gene3D" id="6.10.340.10">
    <property type="match status" value="1"/>
</dbReference>
<evidence type="ECO:0000313" key="10">
    <source>
        <dbReference type="EMBL" id="SDC17540.1"/>
    </source>
</evidence>
<dbReference type="Pfam" id="PF13487">
    <property type="entry name" value="HD_5"/>
    <property type="match status" value="1"/>
</dbReference>
<dbReference type="EMBL" id="FMYV01000002">
    <property type="protein sequence ID" value="SDC17540.1"/>
    <property type="molecule type" value="Genomic_DNA"/>
</dbReference>
<evidence type="ECO:0000313" key="11">
    <source>
        <dbReference type="Proteomes" id="UP000199322"/>
    </source>
</evidence>
<dbReference type="PANTHER" id="PTHR43155:SF8">
    <property type="entry name" value="METAL DEPENDENT PHOSPHOHYDROLASE"/>
    <property type="match status" value="1"/>
</dbReference>
<evidence type="ECO:0000256" key="6">
    <source>
        <dbReference type="SAM" id="Coils"/>
    </source>
</evidence>
<protein>
    <submittedName>
        <fullName evidence="10">HD-GYP domain, c-di-GMP phosphodiesterase class II (Or its inactivated variant)</fullName>
    </submittedName>
</protein>
<dbReference type="Gene3D" id="1.10.3210.10">
    <property type="entry name" value="Hypothetical protein af1432"/>
    <property type="match status" value="1"/>
</dbReference>
<evidence type="ECO:0000256" key="3">
    <source>
        <dbReference type="ARBA" id="ARBA00022692"/>
    </source>
</evidence>